<sequence length="284" mass="32794">MDSTAPLSVFPDPLPRVPGPKLAPFTRTAFADIEFVEELGDPAVDMDSFVWKVRINGEEPYYALKMERHEDLAVRAHGYLLLTAEQEREVVRRSSYTNPEDSDGDDDTFGRSLEPLARGRPVHAIVKTFVTSDSPFEPDQVDQLCDDLEAFHRLGILVRDITISNYLGGKLIDFSRAWTAPHPSLERIQEHHLEKQRWRDPYDLQNCIVDWGLQDGWEEVNLPQELLACILKQSENDGCGTDPRRYDWRKWENDLAAVDAFMENDLYGPPYPPYEEWVREEETE</sequence>
<organism evidence="2 3">
    <name type="scientific">Staphylotrichum longicolle</name>
    <dbReference type="NCBI Taxonomy" id="669026"/>
    <lineage>
        <taxon>Eukaryota</taxon>
        <taxon>Fungi</taxon>
        <taxon>Dikarya</taxon>
        <taxon>Ascomycota</taxon>
        <taxon>Pezizomycotina</taxon>
        <taxon>Sordariomycetes</taxon>
        <taxon>Sordariomycetidae</taxon>
        <taxon>Sordariales</taxon>
        <taxon>Chaetomiaceae</taxon>
        <taxon>Staphylotrichum</taxon>
    </lineage>
</organism>
<dbReference type="Pfam" id="PF13095">
    <property type="entry name" value="FTA2"/>
    <property type="match status" value="1"/>
</dbReference>
<dbReference type="EMBL" id="JAHCVI010000001">
    <property type="protein sequence ID" value="KAG7291188.1"/>
    <property type="molecule type" value="Genomic_DNA"/>
</dbReference>
<dbReference type="InterPro" id="IPR025213">
    <property type="entry name" value="Sim4_Fta2"/>
</dbReference>
<evidence type="ECO:0000313" key="2">
    <source>
        <dbReference type="EMBL" id="KAG7291188.1"/>
    </source>
</evidence>
<proteinExistence type="predicted"/>
<dbReference type="Proteomes" id="UP001197093">
    <property type="component" value="Unassembled WGS sequence"/>
</dbReference>
<evidence type="ECO:0000313" key="3">
    <source>
        <dbReference type="Proteomes" id="UP001197093"/>
    </source>
</evidence>
<comment type="caution">
    <text evidence="2">The sequence shown here is derived from an EMBL/GenBank/DDBJ whole genome shotgun (WGS) entry which is preliminary data.</text>
</comment>
<keyword evidence="3" id="KW-1185">Reference proteome</keyword>
<feature type="region of interest" description="Disordered" evidence="1">
    <location>
        <begin position="91"/>
        <end position="111"/>
    </location>
</feature>
<gene>
    <name evidence="2" type="ORF">NEMBOFW57_001200</name>
</gene>
<reference evidence="2" key="1">
    <citation type="submission" date="2023-02" db="EMBL/GenBank/DDBJ databases">
        <authorList>
            <person name="Palmer J.M."/>
        </authorList>
    </citation>
    <scope>NUCLEOTIDE SEQUENCE</scope>
    <source>
        <strain evidence="2">FW57</strain>
    </source>
</reference>
<dbReference type="AlphaFoldDB" id="A0AAD4F5K8"/>
<evidence type="ECO:0000256" key="1">
    <source>
        <dbReference type="SAM" id="MobiDB-lite"/>
    </source>
</evidence>
<protein>
    <submittedName>
        <fullName evidence="2">Uncharacterized protein</fullName>
    </submittedName>
</protein>
<accession>A0AAD4F5K8</accession>
<name>A0AAD4F5K8_9PEZI</name>